<dbReference type="AlphaFoldDB" id="A0A853IPP0"/>
<dbReference type="Proteomes" id="UP000589716">
    <property type="component" value="Unassembled WGS sequence"/>
</dbReference>
<feature type="chain" id="PRO_5032278738" evidence="1">
    <location>
        <begin position="23"/>
        <end position="178"/>
    </location>
</feature>
<proteinExistence type="predicted"/>
<comment type="caution">
    <text evidence="2">The sequence shown here is derived from an EMBL/GenBank/DDBJ whole genome shotgun (WGS) entry which is preliminary data.</text>
</comment>
<gene>
    <name evidence="2" type="ORF">H0I39_12960</name>
</gene>
<reference evidence="2 3" key="1">
    <citation type="submission" date="2020-07" db="EMBL/GenBank/DDBJ databases">
        <authorList>
            <person name="Maaloum M."/>
        </authorList>
    </citation>
    <scope>NUCLEOTIDE SEQUENCE [LARGE SCALE GENOMIC DNA]</scope>
    <source>
        <strain evidence="2 3">GCS-AN-3</strain>
    </source>
</reference>
<dbReference type="InterPro" id="IPR022061">
    <property type="entry name" value="DUF3617"/>
</dbReference>
<evidence type="ECO:0000313" key="2">
    <source>
        <dbReference type="EMBL" id="NZA02446.1"/>
    </source>
</evidence>
<keyword evidence="1" id="KW-0732">Signal</keyword>
<dbReference type="EMBL" id="JACCKX010000001">
    <property type="protein sequence ID" value="NZA02446.1"/>
    <property type="molecule type" value="Genomic_DNA"/>
</dbReference>
<dbReference type="Pfam" id="PF12276">
    <property type="entry name" value="DUF3617"/>
    <property type="match status" value="1"/>
</dbReference>
<feature type="signal peptide" evidence="1">
    <location>
        <begin position="1"/>
        <end position="22"/>
    </location>
</feature>
<organism evidence="2 3">
    <name type="scientific">Ottowia beijingensis</name>
    <dbReference type="NCBI Taxonomy" id="1207057"/>
    <lineage>
        <taxon>Bacteria</taxon>
        <taxon>Pseudomonadati</taxon>
        <taxon>Pseudomonadota</taxon>
        <taxon>Betaproteobacteria</taxon>
        <taxon>Burkholderiales</taxon>
        <taxon>Comamonadaceae</taxon>
        <taxon>Ottowia</taxon>
    </lineage>
</organism>
<evidence type="ECO:0000313" key="3">
    <source>
        <dbReference type="Proteomes" id="UP000589716"/>
    </source>
</evidence>
<keyword evidence="3" id="KW-1185">Reference proteome</keyword>
<protein>
    <submittedName>
        <fullName evidence="2">DUF3617 domain-containing protein</fullName>
    </submittedName>
</protein>
<name>A0A853IPP0_9BURK</name>
<evidence type="ECO:0000256" key="1">
    <source>
        <dbReference type="SAM" id="SignalP"/>
    </source>
</evidence>
<sequence length="178" mass="19296">MLTSNRTVFTALLLACAGAAHAQSIDPGLWEFKHDVRAPGMPDLNAQMAQMRERMKSLPPQMRQMMERQLANMGVGLGEGGALRVCMGLDDARRGPVREGHRDNDCTYTQVKRNGNTWSGRVTCTEPAGQGKFTTTVHSASHFSTISVLSGAQGRTEVKLDARRIGTDCGAVAAVPRR</sequence>
<accession>A0A853IPP0</accession>
<dbReference type="RefSeq" id="WP_180550779.1">
    <property type="nucleotide sequence ID" value="NZ_JACCKX010000001.1"/>
</dbReference>